<accession>V6LJK3</accession>
<dbReference type="GO" id="GO:0006753">
    <property type="term" value="P:nucleoside phosphate metabolic process"/>
    <property type="evidence" value="ECO:0007669"/>
    <property type="project" value="TreeGrafter"/>
</dbReference>
<name>V6LJK3_9EUKA</name>
<dbReference type="Gene3D" id="3.90.79.10">
    <property type="entry name" value="Nucleoside Triphosphate Pyrophosphohydrolase"/>
    <property type="match status" value="1"/>
</dbReference>
<dbReference type="GO" id="GO:0080041">
    <property type="term" value="F:ADP-ribose pyrophosphohydrolase activity"/>
    <property type="evidence" value="ECO:0007669"/>
    <property type="project" value="TreeGrafter"/>
</dbReference>
<dbReference type="OrthoDB" id="10249920at2759"/>
<evidence type="ECO:0000256" key="1">
    <source>
        <dbReference type="ARBA" id="ARBA00001946"/>
    </source>
</evidence>
<reference evidence="4 5" key="1">
    <citation type="journal article" date="2014" name="PLoS Genet.">
        <title>The Genome of Spironucleus salmonicida Highlights a Fish Pathogen Adapted to Fluctuating Environments.</title>
        <authorList>
            <person name="Xu F."/>
            <person name="Jerlstrom-Hultqvist J."/>
            <person name="Einarsson E."/>
            <person name="Astvaldsson A."/>
            <person name="Svard S.G."/>
            <person name="Andersson J.O."/>
        </authorList>
    </citation>
    <scope>NUCLEOTIDE SEQUENCE</scope>
    <source>
        <strain evidence="5">ATCC 50377</strain>
    </source>
</reference>
<reference evidence="5" key="2">
    <citation type="submission" date="2020-12" db="EMBL/GenBank/DDBJ databases">
        <title>New Spironucleus salmonicida genome in near-complete chromosomes.</title>
        <authorList>
            <person name="Xu F."/>
            <person name="Kurt Z."/>
            <person name="Jimenez-Gonzalez A."/>
            <person name="Astvaldsson A."/>
            <person name="Andersson J.O."/>
            <person name="Svard S.G."/>
        </authorList>
    </citation>
    <scope>NUCLEOTIDE SEQUENCE</scope>
    <source>
        <strain evidence="5">ATCC 50377</strain>
    </source>
</reference>
<dbReference type="VEuPathDB" id="GiardiaDB:SS50377_21115"/>
<proteinExistence type="predicted"/>
<dbReference type="InterPro" id="IPR000086">
    <property type="entry name" value="NUDIX_hydrolase_dom"/>
</dbReference>
<dbReference type="PANTHER" id="PTHR11839">
    <property type="entry name" value="UDP/ADP-SUGAR PYROPHOSPHATASE"/>
    <property type="match status" value="1"/>
</dbReference>
<feature type="domain" description="Nudix hydrolase" evidence="3">
    <location>
        <begin position="81"/>
        <end position="220"/>
    </location>
</feature>
<dbReference type="PANTHER" id="PTHR11839:SF18">
    <property type="entry name" value="NUDIX HYDROLASE DOMAIN-CONTAINING PROTEIN"/>
    <property type="match status" value="1"/>
</dbReference>
<keyword evidence="6" id="KW-1185">Reference proteome</keyword>
<protein>
    <submittedName>
        <fullName evidence="5">ADP-sugar diphosphatase</fullName>
    </submittedName>
    <submittedName>
        <fullName evidence="4">NUDIX hydrolase</fullName>
    </submittedName>
</protein>
<dbReference type="InterPro" id="IPR015797">
    <property type="entry name" value="NUDIX_hydrolase-like_dom_sf"/>
</dbReference>
<dbReference type="Proteomes" id="UP000018208">
    <property type="component" value="Unassembled WGS sequence"/>
</dbReference>
<dbReference type="EMBL" id="AUWU02000001">
    <property type="protein sequence ID" value="KAH0577761.1"/>
    <property type="molecule type" value="Genomic_DNA"/>
</dbReference>
<comment type="cofactor">
    <cofactor evidence="1">
        <name>Mg(2+)</name>
        <dbReference type="ChEBI" id="CHEBI:18420"/>
    </cofactor>
</comment>
<dbReference type="PROSITE" id="PS51462">
    <property type="entry name" value="NUDIX"/>
    <property type="match status" value="1"/>
</dbReference>
<organism evidence="4">
    <name type="scientific">Spironucleus salmonicida</name>
    <dbReference type="NCBI Taxonomy" id="348837"/>
    <lineage>
        <taxon>Eukaryota</taxon>
        <taxon>Metamonada</taxon>
        <taxon>Diplomonadida</taxon>
        <taxon>Hexamitidae</taxon>
        <taxon>Hexamitinae</taxon>
        <taxon>Spironucleus</taxon>
    </lineage>
</organism>
<dbReference type="GO" id="GO:0080042">
    <property type="term" value="F:ADP-glucose pyrophosphohydrolase activity"/>
    <property type="evidence" value="ECO:0007669"/>
    <property type="project" value="TreeGrafter"/>
</dbReference>
<dbReference type="SUPFAM" id="SSF55811">
    <property type="entry name" value="Nudix"/>
    <property type="match status" value="1"/>
</dbReference>
<gene>
    <name evidence="4" type="ORF">SS50377_16196</name>
    <name evidence="5" type="ORF">SS50377_21115</name>
</gene>
<dbReference type="AlphaFoldDB" id="V6LJK3"/>
<evidence type="ECO:0000313" key="4">
    <source>
        <dbReference type="EMBL" id="EST43896.1"/>
    </source>
</evidence>
<sequence length="220" mass="24460">MSKLVDNSIKFQFPEFFPPNFIQLLDNFVPFQNYINNIDANIIISEIIFQSIDLFGPRIGFLKFKVIAQANNKALPGIVFMRGGSVAVLIIVNKTHILLTRQARVPIGQFVLETPAGMLDGDNNFSGVAAKEIQEECGITILSEHLRSLGEVMMSPGGCDEVVKLFVTDIQLSQDKIEEILSKIHGEGDHEQISCKLVTIDEAYSVNDAKLLCCLARYNK</sequence>
<dbReference type="CDD" id="cd03424">
    <property type="entry name" value="NUDIX_ADPRase_Nudt5_UGPPase_Nudt14"/>
    <property type="match status" value="1"/>
</dbReference>
<evidence type="ECO:0000313" key="5">
    <source>
        <dbReference type="EMBL" id="KAH0577761.1"/>
    </source>
</evidence>
<dbReference type="Pfam" id="PF00293">
    <property type="entry name" value="NUDIX"/>
    <property type="match status" value="1"/>
</dbReference>
<evidence type="ECO:0000313" key="6">
    <source>
        <dbReference type="Proteomes" id="UP000018208"/>
    </source>
</evidence>
<keyword evidence="2 4" id="KW-0378">Hydrolase</keyword>
<evidence type="ECO:0000256" key="2">
    <source>
        <dbReference type="ARBA" id="ARBA00022801"/>
    </source>
</evidence>
<dbReference type="GO" id="GO:0019693">
    <property type="term" value="P:ribose phosphate metabolic process"/>
    <property type="evidence" value="ECO:0007669"/>
    <property type="project" value="TreeGrafter"/>
</dbReference>
<dbReference type="EMBL" id="KI546130">
    <property type="protein sequence ID" value="EST43896.1"/>
    <property type="molecule type" value="Genomic_DNA"/>
</dbReference>
<evidence type="ECO:0000259" key="3">
    <source>
        <dbReference type="PROSITE" id="PS51462"/>
    </source>
</evidence>